<accession>A0A060SAF2</accession>
<dbReference type="OMA" id="MINPRTH"/>
<reference evidence="1" key="1">
    <citation type="submission" date="2014-01" db="EMBL/GenBank/DDBJ databases">
        <title>The genome of the white-rot fungus Pycnoporus cinnabarinus: a basidiomycete model with a versatile arsenal for lignocellulosic biomass breakdown.</title>
        <authorList>
            <person name="Levasseur A."/>
            <person name="Lomascolo A."/>
            <person name="Ruiz-Duenas F.J."/>
            <person name="Uzan E."/>
            <person name="Piumi F."/>
            <person name="Kues U."/>
            <person name="Ram A.F.J."/>
            <person name="Murat C."/>
            <person name="Haon M."/>
            <person name="Benoit I."/>
            <person name="Arfi Y."/>
            <person name="Chevret D."/>
            <person name="Drula E."/>
            <person name="Kwon M.J."/>
            <person name="Gouret P."/>
            <person name="Lesage-Meessen L."/>
            <person name="Lombard V."/>
            <person name="Mariette J."/>
            <person name="Noirot C."/>
            <person name="Park J."/>
            <person name="Patyshakuliyeva A."/>
            <person name="Wieneger R.A.B."/>
            <person name="Wosten H.A.B."/>
            <person name="Martin F."/>
            <person name="Coutinho P.M."/>
            <person name="de Vries R."/>
            <person name="Martinez A.T."/>
            <person name="Klopp C."/>
            <person name="Pontarotti P."/>
            <person name="Henrissat B."/>
            <person name="Record E."/>
        </authorList>
    </citation>
    <scope>NUCLEOTIDE SEQUENCE [LARGE SCALE GENOMIC DNA]</scope>
    <source>
        <strain evidence="1">BRFM137</strain>
    </source>
</reference>
<sequence>MGESERKPVDLFNWVVEHDNDPAVDVHDFLLLLQRHLVSRMTGEHEALLPDEWKDHLKIKDDRAFEHKVISFNYPMYDMRHAQDSVNPRTHADVMLLSEDTDDEHPYWYARVVGVYHALVRYTGPQALSPGVWTHVNFLWVRWFAHNTSYSSGFPHRRLPRLSFIDTDDPDTSAFGFINPATVVRAAYITPSFHSGTTVDLLPSDSVARKDGSDKDYTFYYANMFVDRNMFM</sequence>
<evidence type="ECO:0000313" key="2">
    <source>
        <dbReference type="Proteomes" id="UP000029665"/>
    </source>
</evidence>
<keyword evidence="2" id="KW-1185">Reference proteome</keyword>
<dbReference type="HOGENOM" id="CLU_002498_9_1_1"/>
<proteinExistence type="predicted"/>
<comment type="caution">
    <text evidence="1">The sequence shown here is derived from an EMBL/GenBank/DDBJ whole genome shotgun (WGS) entry which is preliminary data.</text>
</comment>
<dbReference type="AlphaFoldDB" id="A0A060SAF2"/>
<gene>
    <name evidence="1" type="ORF">BN946_scf184746.g29</name>
</gene>
<dbReference type="OrthoDB" id="3267098at2759"/>
<dbReference type="Proteomes" id="UP000029665">
    <property type="component" value="Unassembled WGS sequence"/>
</dbReference>
<organism evidence="1 2">
    <name type="scientific">Pycnoporus cinnabarinus</name>
    <name type="common">Cinnabar-red polypore</name>
    <name type="synonym">Trametes cinnabarina</name>
    <dbReference type="NCBI Taxonomy" id="5643"/>
    <lineage>
        <taxon>Eukaryota</taxon>
        <taxon>Fungi</taxon>
        <taxon>Dikarya</taxon>
        <taxon>Basidiomycota</taxon>
        <taxon>Agaricomycotina</taxon>
        <taxon>Agaricomycetes</taxon>
        <taxon>Polyporales</taxon>
        <taxon>Polyporaceae</taxon>
        <taxon>Trametes</taxon>
    </lineage>
</organism>
<name>A0A060SAF2_PYCCI</name>
<protein>
    <submittedName>
        <fullName evidence="1">Uncharacterized protein</fullName>
    </submittedName>
</protein>
<evidence type="ECO:0000313" key="1">
    <source>
        <dbReference type="EMBL" id="CDO69348.1"/>
    </source>
</evidence>
<dbReference type="EMBL" id="CCBP010000036">
    <property type="protein sequence ID" value="CDO69348.1"/>
    <property type="molecule type" value="Genomic_DNA"/>
</dbReference>
<dbReference type="STRING" id="5643.A0A060SAF2"/>